<organism evidence="1 2">
    <name type="scientific">Rhizobium mongolense</name>
    <dbReference type="NCBI Taxonomy" id="57676"/>
    <lineage>
        <taxon>Bacteria</taxon>
        <taxon>Pseudomonadati</taxon>
        <taxon>Pseudomonadota</taxon>
        <taxon>Alphaproteobacteria</taxon>
        <taxon>Hyphomicrobiales</taxon>
        <taxon>Rhizobiaceae</taxon>
        <taxon>Rhizobium/Agrobacterium group</taxon>
        <taxon>Rhizobium</taxon>
    </lineage>
</organism>
<name>A0A7W6RJ98_9HYPH</name>
<evidence type="ECO:0000313" key="1">
    <source>
        <dbReference type="EMBL" id="MBB4272958.1"/>
    </source>
</evidence>
<accession>A0A7W6RJ98</accession>
<sequence>MCSDVQWGIDTAGFYGVQEGVLTTIRLADVGATGDDARHTVPQIALGGWGGETIAFSPRAAAHATFIGGSGSMVL</sequence>
<reference evidence="1 2" key="1">
    <citation type="submission" date="2020-08" db="EMBL/GenBank/DDBJ databases">
        <title>Genomic Encyclopedia of Type Strains, Phase IV (KMG-V): Genome sequencing to study the core and pangenomes of soil and plant-associated prokaryotes.</title>
        <authorList>
            <person name="Whitman W."/>
        </authorList>
    </citation>
    <scope>NUCLEOTIDE SEQUENCE [LARGE SCALE GENOMIC DNA]</scope>
    <source>
        <strain evidence="1 2">SEMIA 402</strain>
    </source>
</reference>
<comment type="caution">
    <text evidence="1">The sequence shown here is derived from an EMBL/GenBank/DDBJ whole genome shotgun (WGS) entry which is preliminary data.</text>
</comment>
<dbReference type="Proteomes" id="UP000533641">
    <property type="component" value="Unassembled WGS sequence"/>
</dbReference>
<dbReference type="RefSeq" id="WP_183922962.1">
    <property type="nucleotide sequence ID" value="NZ_JACIGM010000001.1"/>
</dbReference>
<dbReference type="EMBL" id="JACIGM010000001">
    <property type="protein sequence ID" value="MBB4272958.1"/>
    <property type="molecule type" value="Genomic_DNA"/>
</dbReference>
<evidence type="ECO:0000313" key="2">
    <source>
        <dbReference type="Proteomes" id="UP000533641"/>
    </source>
</evidence>
<protein>
    <submittedName>
        <fullName evidence="1">Uncharacterized protein</fullName>
    </submittedName>
</protein>
<proteinExistence type="predicted"/>
<gene>
    <name evidence="1" type="ORF">GGE12_000700</name>
</gene>
<dbReference type="AlphaFoldDB" id="A0A7W6RJ98"/>